<dbReference type="PROSITE" id="PS00198">
    <property type="entry name" value="4FE4S_FER_1"/>
    <property type="match status" value="1"/>
</dbReference>
<dbReference type="PANTHER" id="PTHR43034:SF2">
    <property type="entry name" value="ION-TRANSLOCATING OXIDOREDUCTASE COMPLEX SUBUNIT C"/>
    <property type="match status" value="1"/>
</dbReference>
<keyword evidence="2" id="KW-0408">Iron</keyword>
<dbReference type="AlphaFoldDB" id="S0G2W4"/>
<evidence type="ECO:0000256" key="1">
    <source>
        <dbReference type="ARBA" id="ARBA00022723"/>
    </source>
</evidence>
<evidence type="ECO:0000256" key="2">
    <source>
        <dbReference type="ARBA" id="ARBA00023004"/>
    </source>
</evidence>
<dbReference type="GO" id="GO:0046872">
    <property type="term" value="F:metal ion binding"/>
    <property type="evidence" value="ECO:0007669"/>
    <property type="project" value="UniProtKB-KW"/>
</dbReference>
<proteinExistence type="predicted"/>
<dbReference type="InterPro" id="IPR010208">
    <property type="entry name" value="Ion_transpt_RnfC/RsxC"/>
</dbReference>
<dbReference type="SUPFAM" id="SSF46548">
    <property type="entry name" value="alpha-helical ferredoxin"/>
    <property type="match status" value="1"/>
</dbReference>
<accession>S0G2W4</accession>
<dbReference type="OrthoDB" id="9767754at2"/>
<sequence length="422" mass="46407">MIKRSFFALSKPGLTCDLLEPDPEAPQKIDIPALLTLLLPEPLDGSRDALIQKGDPVKKGQKLQLYKDSIDYAVSPVSGTIKSIDTFTADDFSGLRTRIAIEKDTQAADKIKYPEMKQALSFAAQHLNHLPGAPPFARLARTKVPVNTLIIMVSDTDLLTTTSQYMGTAHAATLQKGVQILKQITKVPKIYLVLPDRLQDRARFDSLTLLPARLNYPETLPAMIMKNHLDKILPAGKTPEEMGICFIRAEAVVSLARAFETKGPVFEKCITLIDKTGARHRLEAVIGTPLGQIFSQLGIQINEMDRIVIGGPMQGFATFTPHHPVTPDMDTILVQDRKTITPLSDNNCVNCGKCIQICPADIPVNLLVRFLQAGQYEAAADKCDLEACIDCGLCAYVCTSQIALSQYIRLGKHELHKLRADV</sequence>
<evidence type="ECO:0000313" key="6">
    <source>
        <dbReference type="Proteomes" id="UP000014216"/>
    </source>
</evidence>
<dbReference type="EMBL" id="APJX01000001">
    <property type="protein sequence ID" value="EMS81220.1"/>
    <property type="molecule type" value="Genomic_DNA"/>
</dbReference>
<dbReference type="InterPro" id="IPR026902">
    <property type="entry name" value="RnfC_N"/>
</dbReference>
<protein>
    <submittedName>
        <fullName evidence="5">Electron transport complex protein RnfC</fullName>
    </submittedName>
</protein>
<gene>
    <name evidence="5" type="primary">rnfC</name>
    <name evidence="5" type="ORF">Dpo_1c03600</name>
</gene>
<comment type="caution">
    <text evidence="5">The sequence shown here is derived from an EMBL/GenBank/DDBJ whole genome shotgun (WGS) entry which is preliminary data.</text>
</comment>
<dbReference type="PROSITE" id="PS51379">
    <property type="entry name" value="4FE4S_FER_2"/>
    <property type="match status" value="2"/>
</dbReference>
<evidence type="ECO:0000259" key="4">
    <source>
        <dbReference type="PROSITE" id="PS51379"/>
    </source>
</evidence>
<feature type="domain" description="4Fe-4S ferredoxin-type" evidence="4">
    <location>
        <begin position="379"/>
        <end position="407"/>
    </location>
</feature>
<dbReference type="Pfam" id="PF13375">
    <property type="entry name" value="RnfC_N"/>
    <property type="match status" value="1"/>
</dbReference>
<reference evidence="5 6" key="1">
    <citation type="journal article" date="2013" name="Genome Announc.">
        <title>Draft Genome Sequence of Desulfotignum phosphitoxidans DSM 13687 Strain FiPS-3.</title>
        <authorList>
            <person name="Poehlein A."/>
            <person name="Daniel R."/>
            <person name="Simeonova D.D."/>
        </authorList>
    </citation>
    <scope>NUCLEOTIDE SEQUENCE [LARGE SCALE GENOMIC DNA]</scope>
    <source>
        <strain evidence="5 6">DSM 13687</strain>
    </source>
</reference>
<dbReference type="Pfam" id="PF13187">
    <property type="entry name" value="Fer4_9"/>
    <property type="match status" value="1"/>
</dbReference>
<organism evidence="5 6">
    <name type="scientific">Desulfotignum phosphitoxidans DSM 13687</name>
    <dbReference type="NCBI Taxonomy" id="1286635"/>
    <lineage>
        <taxon>Bacteria</taxon>
        <taxon>Pseudomonadati</taxon>
        <taxon>Thermodesulfobacteriota</taxon>
        <taxon>Desulfobacteria</taxon>
        <taxon>Desulfobacterales</taxon>
        <taxon>Desulfobacteraceae</taxon>
        <taxon>Desulfotignum</taxon>
    </lineage>
</organism>
<keyword evidence="6" id="KW-1185">Reference proteome</keyword>
<dbReference type="GO" id="GO:0051539">
    <property type="term" value="F:4 iron, 4 sulfur cluster binding"/>
    <property type="evidence" value="ECO:0007669"/>
    <property type="project" value="InterPro"/>
</dbReference>
<keyword evidence="1" id="KW-0479">Metal-binding</keyword>
<dbReference type="PANTHER" id="PTHR43034">
    <property type="entry name" value="ION-TRANSLOCATING OXIDOREDUCTASE COMPLEX SUBUNIT C"/>
    <property type="match status" value="1"/>
</dbReference>
<dbReference type="GO" id="GO:0016020">
    <property type="term" value="C:membrane"/>
    <property type="evidence" value="ECO:0007669"/>
    <property type="project" value="InterPro"/>
</dbReference>
<evidence type="ECO:0000313" key="5">
    <source>
        <dbReference type="EMBL" id="EMS81220.1"/>
    </source>
</evidence>
<feature type="domain" description="4Fe-4S ferredoxin-type" evidence="4">
    <location>
        <begin position="338"/>
        <end position="369"/>
    </location>
</feature>
<evidence type="ECO:0000256" key="3">
    <source>
        <dbReference type="ARBA" id="ARBA00023014"/>
    </source>
</evidence>
<name>S0G2W4_9BACT</name>
<dbReference type="InterPro" id="IPR017900">
    <property type="entry name" value="4Fe4S_Fe_S_CS"/>
</dbReference>
<dbReference type="Gene3D" id="3.30.70.20">
    <property type="match status" value="1"/>
</dbReference>
<dbReference type="GO" id="GO:0009055">
    <property type="term" value="F:electron transfer activity"/>
    <property type="evidence" value="ECO:0007669"/>
    <property type="project" value="InterPro"/>
</dbReference>
<dbReference type="InterPro" id="IPR017896">
    <property type="entry name" value="4Fe4S_Fe-S-bd"/>
</dbReference>
<keyword evidence="3" id="KW-0411">Iron-sulfur</keyword>
<dbReference type="RefSeq" id="WP_006963890.1">
    <property type="nucleotide sequence ID" value="NZ_APJX01000001.1"/>
</dbReference>
<dbReference type="Proteomes" id="UP000014216">
    <property type="component" value="Unassembled WGS sequence"/>
</dbReference>